<reference evidence="4 5" key="1">
    <citation type="journal article" date="2015" name="Nature">
        <title>rRNA introns, odd ribosomes, and small enigmatic genomes across a large radiation of phyla.</title>
        <authorList>
            <person name="Brown C.T."/>
            <person name="Hug L.A."/>
            <person name="Thomas B.C."/>
            <person name="Sharon I."/>
            <person name="Castelle C.J."/>
            <person name="Singh A."/>
            <person name="Wilkins M.J."/>
            <person name="Williams K.H."/>
            <person name="Banfield J.F."/>
        </authorList>
    </citation>
    <scope>NUCLEOTIDE SEQUENCE [LARGE SCALE GENOMIC DNA]</scope>
</reference>
<dbReference type="InterPro" id="IPR011006">
    <property type="entry name" value="CheY-like_superfamily"/>
</dbReference>
<gene>
    <name evidence="4" type="ORF">UR91_C0045G0005</name>
</gene>
<dbReference type="SMART" id="SM00448">
    <property type="entry name" value="REC"/>
    <property type="match status" value="1"/>
</dbReference>
<evidence type="ECO:0000256" key="2">
    <source>
        <dbReference type="PROSITE-ProRule" id="PRU00169"/>
    </source>
</evidence>
<evidence type="ECO:0000256" key="1">
    <source>
        <dbReference type="ARBA" id="ARBA00022553"/>
    </source>
</evidence>
<keyword evidence="1 2" id="KW-0597">Phosphoprotein</keyword>
<organism evidence="4 5">
    <name type="scientific">Candidatus Nomurabacteria bacterium GW2011_GWC2_35_8</name>
    <dbReference type="NCBI Taxonomy" id="1618752"/>
    <lineage>
        <taxon>Bacteria</taxon>
        <taxon>Candidatus Nomuraibacteriota</taxon>
    </lineage>
</organism>
<dbReference type="PROSITE" id="PS50110">
    <property type="entry name" value="RESPONSE_REGULATORY"/>
    <property type="match status" value="1"/>
</dbReference>
<accession>A0A0G0D2U8</accession>
<name>A0A0G0D2U8_9BACT</name>
<dbReference type="Gene3D" id="3.40.50.2300">
    <property type="match status" value="1"/>
</dbReference>
<comment type="caution">
    <text evidence="4">The sequence shown here is derived from an EMBL/GenBank/DDBJ whole genome shotgun (WGS) entry which is preliminary data.</text>
</comment>
<evidence type="ECO:0000259" key="3">
    <source>
        <dbReference type="PROSITE" id="PS50110"/>
    </source>
</evidence>
<dbReference type="Proteomes" id="UP000034798">
    <property type="component" value="Unassembled WGS sequence"/>
</dbReference>
<proteinExistence type="predicted"/>
<feature type="modified residue" description="4-aspartylphosphate" evidence="2">
    <location>
        <position position="53"/>
    </location>
</feature>
<dbReference type="SUPFAM" id="SSF52172">
    <property type="entry name" value="CheY-like"/>
    <property type="match status" value="1"/>
</dbReference>
<dbReference type="InterPro" id="IPR001789">
    <property type="entry name" value="Sig_transdc_resp-reg_receiver"/>
</dbReference>
<sequence>MGKNILIVDDCRTTRSIISLFLKSAGFKTVMAANGVDAVEKLMNTEVDFIITDLNMPQMDGIELTKWIRTNSTIPDIPLIILTTETDEKSRIKGLDNGASAVLNKPVSKEKLISEISMILDKAKGG</sequence>
<feature type="domain" description="Response regulatory" evidence="3">
    <location>
        <begin position="4"/>
        <end position="120"/>
    </location>
</feature>
<dbReference type="Pfam" id="PF00072">
    <property type="entry name" value="Response_reg"/>
    <property type="match status" value="1"/>
</dbReference>
<dbReference type="PANTHER" id="PTHR44591">
    <property type="entry name" value="STRESS RESPONSE REGULATOR PROTEIN 1"/>
    <property type="match status" value="1"/>
</dbReference>
<evidence type="ECO:0000313" key="4">
    <source>
        <dbReference type="EMBL" id="KKP87593.1"/>
    </source>
</evidence>
<evidence type="ECO:0000313" key="5">
    <source>
        <dbReference type="Proteomes" id="UP000034798"/>
    </source>
</evidence>
<dbReference type="GO" id="GO:0000160">
    <property type="term" value="P:phosphorelay signal transduction system"/>
    <property type="evidence" value="ECO:0007669"/>
    <property type="project" value="InterPro"/>
</dbReference>
<protein>
    <submittedName>
        <fullName evidence="4">Response regulator receiver protein</fullName>
    </submittedName>
</protein>
<dbReference type="InterPro" id="IPR050595">
    <property type="entry name" value="Bact_response_regulator"/>
</dbReference>
<dbReference type="PANTHER" id="PTHR44591:SF25">
    <property type="entry name" value="CHEMOTAXIS TWO-COMPONENT RESPONSE REGULATOR"/>
    <property type="match status" value="1"/>
</dbReference>
<dbReference type="AlphaFoldDB" id="A0A0G0D2U8"/>
<dbReference type="EMBL" id="LBQZ01000045">
    <property type="protein sequence ID" value="KKP87593.1"/>
    <property type="molecule type" value="Genomic_DNA"/>
</dbReference>